<comment type="subcellular location">
    <subcellularLocation>
        <location evidence="1">Secreted</location>
    </subcellularLocation>
</comment>
<comment type="caution">
    <text evidence="4">The sequence shown here is derived from an EMBL/GenBank/DDBJ whole genome shotgun (WGS) entry which is preliminary data.</text>
</comment>
<accession>A0A398AZP0</accession>
<keyword evidence="5" id="KW-1185">Reference proteome</keyword>
<evidence type="ECO:0000256" key="3">
    <source>
        <dbReference type="ARBA" id="ARBA00022729"/>
    </source>
</evidence>
<keyword evidence="3" id="KW-0732">Signal</keyword>
<dbReference type="Pfam" id="PF03128">
    <property type="entry name" value="CXCXC"/>
    <property type="match status" value="1"/>
</dbReference>
<dbReference type="AlphaFoldDB" id="A0A398AZP0"/>
<dbReference type="EMBL" id="QWVS01000038">
    <property type="protein sequence ID" value="RID83012.1"/>
    <property type="molecule type" value="Genomic_DNA"/>
</dbReference>
<dbReference type="InterPro" id="IPR004153">
    <property type="entry name" value="CXCXC_repeat"/>
</dbReference>
<name>A0A398AZP0_9BACI</name>
<keyword evidence="2" id="KW-0964">Secreted</keyword>
<dbReference type="GO" id="GO:0005576">
    <property type="term" value="C:extracellular region"/>
    <property type="evidence" value="ECO:0007669"/>
    <property type="project" value="UniProtKB-SubCell"/>
</dbReference>
<sequence length="17" mass="2151">MKIFDEDTCKTWMIYLI</sequence>
<reference evidence="4 5" key="1">
    <citation type="submission" date="2018-08" db="EMBL/GenBank/DDBJ databases">
        <title>Bacillus jemisoniae sp. nov., Bacillus chryseoplanitiae sp. nov., Bacillus resnikiae sp. nov., and Bacillus frankliniae sp. nov., isolated from Viking spacecraft and associated surfaces.</title>
        <authorList>
            <person name="Seuylemezian A."/>
            <person name="Vaishampayan P."/>
        </authorList>
    </citation>
    <scope>NUCLEOTIDE SEQUENCE [LARGE SCALE GENOMIC DNA]</scope>
    <source>
        <strain evidence="4 5">MA001</strain>
    </source>
</reference>
<protein>
    <submittedName>
        <fullName evidence="4">Uncharacterized protein</fullName>
    </submittedName>
</protein>
<evidence type="ECO:0000313" key="4">
    <source>
        <dbReference type="EMBL" id="RID83012.1"/>
    </source>
</evidence>
<gene>
    <name evidence="4" type="ORF">D1953_16645</name>
</gene>
<dbReference type="Proteomes" id="UP000266016">
    <property type="component" value="Unassembled WGS sequence"/>
</dbReference>
<organism evidence="4 5">
    <name type="scientific">Peribacillus asahii</name>
    <dbReference type="NCBI Taxonomy" id="228899"/>
    <lineage>
        <taxon>Bacteria</taxon>
        <taxon>Bacillati</taxon>
        <taxon>Bacillota</taxon>
        <taxon>Bacilli</taxon>
        <taxon>Bacillales</taxon>
        <taxon>Bacillaceae</taxon>
        <taxon>Peribacillus</taxon>
    </lineage>
</organism>
<evidence type="ECO:0000256" key="2">
    <source>
        <dbReference type="ARBA" id="ARBA00022525"/>
    </source>
</evidence>
<proteinExistence type="predicted"/>
<evidence type="ECO:0000313" key="5">
    <source>
        <dbReference type="Proteomes" id="UP000266016"/>
    </source>
</evidence>
<evidence type="ECO:0000256" key="1">
    <source>
        <dbReference type="ARBA" id="ARBA00004613"/>
    </source>
</evidence>